<accession>A0A382X7R4</accession>
<dbReference type="AlphaFoldDB" id="A0A382X7R4"/>
<gene>
    <name evidence="1" type="ORF">METZ01_LOCUS419768</name>
</gene>
<evidence type="ECO:0000313" key="1">
    <source>
        <dbReference type="EMBL" id="SVD66914.1"/>
    </source>
</evidence>
<sequence length="127" mass="14244">MADLKKNIKTKTITIFDQIKNSNNIVNICGHVNRVGTNFLVGKTPFLNKQQFPDMSNIYITKTAKSETVHTIGQQRFSSGAKLIKNTIWSESIGLISPVFSYLGFYVIGVGIPKHEINNININQFLN</sequence>
<dbReference type="EMBL" id="UINC01165494">
    <property type="protein sequence ID" value="SVD66914.1"/>
    <property type="molecule type" value="Genomic_DNA"/>
</dbReference>
<proteinExistence type="predicted"/>
<protein>
    <submittedName>
        <fullName evidence="1">Uncharacterized protein</fullName>
    </submittedName>
</protein>
<reference evidence="1" key="1">
    <citation type="submission" date="2018-05" db="EMBL/GenBank/DDBJ databases">
        <authorList>
            <person name="Lanie J.A."/>
            <person name="Ng W.-L."/>
            <person name="Kazmierczak K.M."/>
            <person name="Andrzejewski T.M."/>
            <person name="Davidsen T.M."/>
            <person name="Wayne K.J."/>
            <person name="Tettelin H."/>
            <person name="Glass J.I."/>
            <person name="Rusch D."/>
            <person name="Podicherti R."/>
            <person name="Tsui H.-C.T."/>
            <person name="Winkler M.E."/>
        </authorList>
    </citation>
    <scope>NUCLEOTIDE SEQUENCE</scope>
</reference>
<name>A0A382X7R4_9ZZZZ</name>
<organism evidence="1">
    <name type="scientific">marine metagenome</name>
    <dbReference type="NCBI Taxonomy" id="408172"/>
    <lineage>
        <taxon>unclassified sequences</taxon>
        <taxon>metagenomes</taxon>
        <taxon>ecological metagenomes</taxon>
    </lineage>
</organism>